<dbReference type="SMART" id="SM00436">
    <property type="entry name" value="TOP1Bc"/>
    <property type="match status" value="1"/>
</dbReference>
<name>A0A940IBB6_9PROT</name>
<dbReference type="InterPro" id="IPR006171">
    <property type="entry name" value="TOPRIM_dom"/>
</dbReference>
<dbReference type="EC" id="5.6.2.1" evidence="3"/>
<evidence type="ECO:0000256" key="3">
    <source>
        <dbReference type="ARBA" id="ARBA00012891"/>
    </source>
</evidence>
<reference evidence="17" key="1">
    <citation type="submission" date="2020-10" db="EMBL/GenBank/DDBJ databases">
        <authorList>
            <person name="Gilroy R."/>
        </authorList>
    </citation>
    <scope>NUCLEOTIDE SEQUENCE</scope>
    <source>
        <strain evidence="17">B1-16210</strain>
    </source>
</reference>
<dbReference type="GO" id="GO:0008270">
    <property type="term" value="F:zinc ion binding"/>
    <property type="evidence" value="ECO:0007669"/>
    <property type="project" value="UniProtKB-KW"/>
</dbReference>
<dbReference type="Gene3D" id="1.10.290.10">
    <property type="entry name" value="Topoisomerase I, domain 4"/>
    <property type="match status" value="1"/>
</dbReference>
<evidence type="ECO:0000256" key="1">
    <source>
        <dbReference type="ARBA" id="ARBA00000213"/>
    </source>
</evidence>
<dbReference type="Proteomes" id="UP000721442">
    <property type="component" value="Unassembled WGS sequence"/>
</dbReference>
<dbReference type="GO" id="GO:0003917">
    <property type="term" value="F:DNA topoisomerase type I (single strand cut, ATP-independent) activity"/>
    <property type="evidence" value="ECO:0007669"/>
    <property type="project" value="UniProtKB-EC"/>
</dbReference>
<dbReference type="Gene3D" id="1.10.460.10">
    <property type="entry name" value="Topoisomerase I, domain 2"/>
    <property type="match status" value="1"/>
</dbReference>
<dbReference type="InterPro" id="IPR025589">
    <property type="entry name" value="Toprim_C_rpt"/>
</dbReference>
<evidence type="ECO:0000313" key="18">
    <source>
        <dbReference type="Proteomes" id="UP000721442"/>
    </source>
</evidence>
<dbReference type="InterPro" id="IPR013497">
    <property type="entry name" value="Topo_IA_cen"/>
</dbReference>
<evidence type="ECO:0000256" key="11">
    <source>
        <dbReference type="ARBA" id="ARBA00030003"/>
    </source>
</evidence>
<evidence type="ECO:0000256" key="13">
    <source>
        <dbReference type="ARBA" id="ARBA00032235"/>
    </source>
</evidence>
<dbReference type="PROSITE" id="PS00396">
    <property type="entry name" value="TOPO_IA_1"/>
    <property type="match status" value="1"/>
</dbReference>
<evidence type="ECO:0000256" key="8">
    <source>
        <dbReference type="ARBA" id="ARBA00023029"/>
    </source>
</evidence>
<dbReference type="HAMAP" id="MF_00952">
    <property type="entry name" value="Topoisom_1_prok"/>
    <property type="match status" value="1"/>
</dbReference>
<dbReference type="Gene3D" id="2.70.20.10">
    <property type="entry name" value="Topoisomerase I, domain 3"/>
    <property type="match status" value="1"/>
</dbReference>
<dbReference type="PANTHER" id="PTHR42785">
    <property type="entry name" value="DNA TOPOISOMERASE, TYPE IA, CORE"/>
    <property type="match status" value="1"/>
</dbReference>
<keyword evidence="7" id="KW-0460">Magnesium</keyword>
<dbReference type="GO" id="GO:0003677">
    <property type="term" value="F:DNA binding"/>
    <property type="evidence" value="ECO:0007669"/>
    <property type="project" value="UniProtKB-KW"/>
</dbReference>
<dbReference type="InterPro" id="IPR013498">
    <property type="entry name" value="Topo_IA_Znf"/>
</dbReference>
<proteinExistence type="inferred from homology"/>
<dbReference type="SMART" id="SM00437">
    <property type="entry name" value="TOP1Ac"/>
    <property type="match status" value="1"/>
</dbReference>
<accession>A0A940IBB6</accession>
<keyword evidence="4" id="KW-0479">Metal-binding</keyword>
<dbReference type="InterPro" id="IPR013824">
    <property type="entry name" value="Topo_IA_cen_sub1"/>
</dbReference>
<dbReference type="InterPro" id="IPR023405">
    <property type="entry name" value="Topo_IA_core_domain"/>
</dbReference>
<organism evidence="17 18">
    <name type="scientific">Candidatus Enterousia excrementavium</name>
    <dbReference type="NCBI Taxonomy" id="2840789"/>
    <lineage>
        <taxon>Bacteria</taxon>
        <taxon>Pseudomonadati</taxon>
        <taxon>Pseudomonadota</taxon>
        <taxon>Alphaproteobacteria</taxon>
        <taxon>Candidatus Enterousia</taxon>
    </lineage>
</organism>
<dbReference type="InterPro" id="IPR028612">
    <property type="entry name" value="Topoisom_1_IA"/>
</dbReference>
<dbReference type="InterPro" id="IPR013826">
    <property type="entry name" value="Topo_IA_cen_sub3"/>
</dbReference>
<evidence type="ECO:0000259" key="15">
    <source>
        <dbReference type="PROSITE" id="PS50880"/>
    </source>
</evidence>
<dbReference type="SUPFAM" id="SSF57783">
    <property type="entry name" value="Zinc beta-ribbon"/>
    <property type="match status" value="1"/>
</dbReference>
<feature type="non-terminal residue" evidence="17">
    <location>
        <position position="694"/>
    </location>
</feature>
<dbReference type="GO" id="GO:0006265">
    <property type="term" value="P:DNA topological change"/>
    <property type="evidence" value="ECO:0007669"/>
    <property type="project" value="InterPro"/>
</dbReference>
<keyword evidence="9" id="KW-0238">DNA-binding</keyword>
<evidence type="ECO:0000256" key="4">
    <source>
        <dbReference type="ARBA" id="ARBA00022723"/>
    </source>
</evidence>
<dbReference type="InterPro" id="IPR034149">
    <property type="entry name" value="TOPRIM_TopoI"/>
</dbReference>
<dbReference type="Pfam" id="PF01131">
    <property type="entry name" value="Topoisom_bac"/>
    <property type="match status" value="1"/>
</dbReference>
<feature type="domain" description="Topo IA-type catalytic" evidence="16">
    <location>
        <begin position="131"/>
        <end position="555"/>
    </location>
</feature>
<evidence type="ECO:0000313" key="17">
    <source>
        <dbReference type="EMBL" id="MBO8406997.1"/>
    </source>
</evidence>
<dbReference type="InterPro" id="IPR003602">
    <property type="entry name" value="Topo_IA_DNA-bd_dom"/>
</dbReference>
<keyword evidence="8" id="KW-0799">Topoisomerase</keyword>
<dbReference type="PRINTS" id="PR00417">
    <property type="entry name" value="PRTPISMRASEI"/>
</dbReference>
<dbReference type="PANTHER" id="PTHR42785:SF1">
    <property type="entry name" value="DNA TOPOISOMERASE"/>
    <property type="match status" value="1"/>
</dbReference>
<comment type="similarity">
    <text evidence="2">Belongs to the type IA topoisomerase family.</text>
</comment>
<dbReference type="SMART" id="SM00493">
    <property type="entry name" value="TOPRIM"/>
    <property type="match status" value="1"/>
</dbReference>
<dbReference type="Pfam" id="PF01751">
    <property type="entry name" value="Toprim"/>
    <property type="match status" value="1"/>
</dbReference>
<evidence type="ECO:0000256" key="6">
    <source>
        <dbReference type="ARBA" id="ARBA00022833"/>
    </source>
</evidence>
<evidence type="ECO:0000256" key="14">
    <source>
        <dbReference type="ARBA" id="ARBA00032877"/>
    </source>
</evidence>
<dbReference type="InterPro" id="IPR000380">
    <property type="entry name" value="Topo_IA"/>
</dbReference>
<dbReference type="Gene3D" id="3.40.50.140">
    <property type="match status" value="1"/>
</dbReference>
<dbReference type="NCBIfam" id="TIGR01051">
    <property type="entry name" value="topA_bact"/>
    <property type="match status" value="1"/>
</dbReference>
<evidence type="ECO:0000256" key="5">
    <source>
        <dbReference type="ARBA" id="ARBA00022771"/>
    </source>
</evidence>
<dbReference type="InterPro" id="IPR005733">
    <property type="entry name" value="TopoI_bac-type"/>
</dbReference>
<comment type="catalytic activity">
    <reaction evidence="1">
        <text>ATP-independent breakage of single-stranded DNA, followed by passage and rejoining.</text>
        <dbReference type="EC" id="5.6.2.1"/>
    </reaction>
</comment>
<dbReference type="InterPro" id="IPR003601">
    <property type="entry name" value="Topo_IA_2"/>
</dbReference>
<dbReference type="SUPFAM" id="SSF56712">
    <property type="entry name" value="Prokaryotic type I DNA topoisomerase"/>
    <property type="match status" value="1"/>
</dbReference>
<dbReference type="EMBL" id="JADINE010000014">
    <property type="protein sequence ID" value="MBO8406997.1"/>
    <property type="molecule type" value="Genomic_DNA"/>
</dbReference>
<dbReference type="Pfam" id="PF13368">
    <property type="entry name" value="Toprim_C_rpt"/>
    <property type="match status" value="1"/>
</dbReference>
<dbReference type="CDD" id="cd03363">
    <property type="entry name" value="TOPRIM_TopoIA_TopoI"/>
    <property type="match status" value="1"/>
</dbReference>
<gene>
    <name evidence="17" type="primary">topA</name>
    <name evidence="17" type="ORF">IAC77_00875</name>
</gene>
<reference evidence="17" key="2">
    <citation type="journal article" date="2021" name="PeerJ">
        <title>Extensive microbial diversity within the chicken gut microbiome revealed by metagenomics and culture.</title>
        <authorList>
            <person name="Gilroy R."/>
            <person name="Ravi A."/>
            <person name="Getino M."/>
            <person name="Pursley I."/>
            <person name="Horton D.L."/>
            <person name="Alikhan N.F."/>
            <person name="Baker D."/>
            <person name="Gharbi K."/>
            <person name="Hall N."/>
            <person name="Watson M."/>
            <person name="Adriaenssens E.M."/>
            <person name="Foster-Nyarko E."/>
            <person name="Jarju S."/>
            <person name="Secka A."/>
            <person name="Antonio M."/>
            <person name="Oren A."/>
            <person name="Chaudhuri R.R."/>
            <person name="La Ragione R."/>
            <person name="Hildebrand F."/>
            <person name="Pallen M.J."/>
        </authorList>
    </citation>
    <scope>NUCLEOTIDE SEQUENCE</scope>
    <source>
        <strain evidence="17">B1-16210</strain>
    </source>
</reference>
<dbReference type="InterPro" id="IPR013825">
    <property type="entry name" value="Topo_IA_cen_sub2"/>
</dbReference>
<keyword evidence="6" id="KW-0862">Zinc</keyword>
<feature type="domain" description="Toprim" evidence="15">
    <location>
        <begin position="1"/>
        <end position="115"/>
    </location>
</feature>
<evidence type="ECO:0000256" key="9">
    <source>
        <dbReference type="ARBA" id="ARBA00023125"/>
    </source>
</evidence>
<keyword evidence="10" id="KW-0413">Isomerase</keyword>
<evidence type="ECO:0000256" key="12">
    <source>
        <dbReference type="ARBA" id="ARBA00031985"/>
    </source>
</evidence>
<protein>
    <recommendedName>
        <fullName evidence="3">DNA topoisomerase</fullName>
        <ecNumber evidence="3">5.6.2.1</ecNumber>
    </recommendedName>
    <alternativeName>
        <fullName evidence="14">Omega-protein</fullName>
    </alternativeName>
    <alternativeName>
        <fullName evidence="13">Relaxing enzyme</fullName>
    </alternativeName>
    <alternativeName>
        <fullName evidence="11">Swivelase</fullName>
    </alternativeName>
    <alternativeName>
        <fullName evidence="12">Untwisting enzyme</fullName>
    </alternativeName>
</protein>
<sequence>MNLLIVESPSKAKTIEKYLGAGWRVIASVGHVRDLVPENGSVDTEHDFAMRWQIMPGKEKQIKQIINELKKADAVYLASDPDREGEAIAWHILDILKAKHALDGKKVYRVAFHEITKHAVMDAIQHPREIDTDLVDAYLVRRALDYLIGFGISPLLWRRNLGRSAGRVQSVAVKLVVDREREIENFKPVEYWSVTANCNHSGTDFNAQLSNFNGKKIEKMTIENNAYVHEILEKIGKPVIDANVISIDKKKISRRAAAPFTTSTLQQEAARKLYFSSRRTMSTAQKLYEQGLITYMRTDATNLAADAVSEIRAFIAKNYGNVFVPQKPNVYVTKSKNAQEAHEAIRPTHFDGEKPTLSGDEAKLYDLIWKRTIACQMTNAEFDSVAADIETDNHAGVFHAVGTTRVFDGFMRVYTEDKDDATDSNDITLPSLSVGDKITITELLPEQHFTQPPARYTEASLVKKLEELGIGRPSTYATIMSTIVDRKYVEQDKQRRFHPTPGGWVISAYLSKYFDELVDVNFTAKTEDTLDDVSNGKRDKLDVLRNFWKPTSKMINDARDVKTADIINAINEIMHNHLFQNGDDKCPKCGGKLGIKLSKFGAFIGCENYPKCDYTARLANTEQTAVDSENPTEKQKTSATNIDLGDGISFRIGRFGPYVTNGTKNVPAKQYTADTITLDIARDLLENGVKKVEP</sequence>
<evidence type="ECO:0000256" key="2">
    <source>
        <dbReference type="ARBA" id="ARBA00009446"/>
    </source>
</evidence>
<dbReference type="GO" id="GO:0005694">
    <property type="term" value="C:chromosome"/>
    <property type="evidence" value="ECO:0007669"/>
    <property type="project" value="InterPro"/>
</dbReference>
<evidence type="ECO:0000256" key="10">
    <source>
        <dbReference type="ARBA" id="ARBA00023235"/>
    </source>
</evidence>
<dbReference type="Gene3D" id="3.30.65.10">
    <property type="entry name" value="Bacterial Topoisomerase I, domain 1"/>
    <property type="match status" value="1"/>
</dbReference>
<dbReference type="PROSITE" id="PS50880">
    <property type="entry name" value="TOPRIM"/>
    <property type="match status" value="1"/>
</dbReference>
<dbReference type="AlphaFoldDB" id="A0A940IBB6"/>
<dbReference type="PROSITE" id="PS52039">
    <property type="entry name" value="TOPO_IA_2"/>
    <property type="match status" value="1"/>
</dbReference>
<evidence type="ECO:0000256" key="7">
    <source>
        <dbReference type="ARBA" id="ARBA00022842"/>
    </source>
</evidence>
<evidence type="ECO:0000259" key="16">
    <source>
        <dbReference type="PROSITE" id="PS52039"/>
    </source>
</evidence>
<dbReference type="Pfam" id="PF01396">
    <property type="entry name" value="Zn_ribbon_Top1"/>
    <property type="match status" value="1"/>
</dbReference>
<keyword evidence="5" id="KW-0863">Zinc-finger</keyword>
<comment type="caution">
    <text evidence="17">The sequence shown here is derived from an EMBL/GenBank/DDBJ whole genome shotgun (WGS) entry which is preliminary data.</text>
</comment>
<dbReference type="InterPro" id="IPR023406">
    <property type="entry name" value="Topo_IA_AS"/>
</dbReference>
<dbReference type="CDD" id="cd00186">
    <property type="entry name" value="TOP1Ac"/>
    <property type="match status" value="1"/>
</dbReference>